<reference evidence="3" key="1">
    <citation type="journal article" date="2019" name="Int. J. Syst. Evol. Microbiol.">
        <title>The Global Catalogue of Microorganisms (GCM) 10K type strain sequencing project: providing services to taxonomists for standard genome sequencing and annotation.</title>
        <authorList>
            <consortium name="The Broad Institute Genomics Platform"/>
            <consortium name="The Broad Institute Genome Sequencing Center for Infectious Disease"/>
            <person name="Wu L."/>
            <person name="Ma J."/>
        </authorList>
    </citation>
    <scope>NUCLEOTIDE SEQUENCE [LARGE SCALE GENOMIC DNA]</scope>
    <source>
        <strain evidence="3">CGMCC 4.7152</strain>
    </source>
</reference>
<dbReference type="EMBL" id="JBHSIU010000054">
    <property type="protein sequence ID" value="MFC5004026.1"/>
    <property type="molecule type" value="Genomic_DNA"/>
</dbReference>
<comment type="caution">
    <text evidence="2">The sequence shown here is derived from an EMBL/GenBank/DDBJ whole genome shotgun (WGS) entry which is preliminary data.</text>
</comment>
<evidence type="ECO:0000256" key="1">
    <source>
        <dbReference type="SAM" id="MobiDB-lite"/>
    </source>
</evidence>
<proteinExistence type="predicted"/>
<protein>
    <submittedName>
        <fullName evidence="2">Uncharacterized protein</fullName>
    </submittedName>
</protein>
<gene>
    <name evidence="2" type="ORF">ACFPIJ_40145</name>
</gene>
<feature type="region of interest" description="Disordered" evidence="1">
    <location>
        <begin position="1"/>
        <end position="48"/>
    </location>
</feature>
<organism evidence="2 3">
    <name type="scientific">Dactylosporangium cerinum</name>
    <dbReference type="NCBI Taxonomy" id="1434730"/>
    <lineage>
        <taxon>Bacteria</taxon>
        <taxon>Bacillati</taxon>
        <taxon>Actinomycetota</taxon>
        <taxon>Actinomycetes</taxon>
        <taxon>Micromonosporales</taxon>
        <taxon>Micromonosporaceae</taxon>
        <taxon>Dactylosporangium</taxon>
    </lineage>
</organism>
<keyword evidence="3" id="KW-1185">Reference proteome</keyword>
<evidence type="ECO:0000313" key="2">
    <source>
        <dbReference type="EMBL" id="MFC5004026.1"/>
    </source>
</evidence>
<evidence type="ECO:0000313" key="3">
    <source>
        <dbReference type="Proteomes" id="UP001595912"/>
    </source>
</evidence>
<dbReference type="RefSeq" id="WP_380123501.1">
    <property type="nucleotide sequence ID" value="NZ_JBHSIU010000054.1"/>
</dbReference>
<accession>A0ABV9W8F2</accession>
<feature type="compositionally biased region" description="Low complexity" evidence="1">
    <location>
        <begin position="16"/>
        <end position="48"/>
    </location>
</feature>
<sequence>MSPIATPAEVGDRQLPGASAAGAARRARRSPSAEFPARTATAPASGSAATIQVEIPVPVS</sequence>
<name>A0ABV9W8F2_9ACTN</name>
<dbReference type="Proteomes" id="UP001595912">
    <property type="component" value="Unassembled WGS sequence"/>
</dbReference>